<evidence type="ECO:0000313" key="2">
    <source>
        <dbReference type="EMBL" id="MFC2967844.1"/>
    </source>
</evidence>
<dbReference type="RefSeq" id="WP_377832490.1">
    <property type="nucleotide sequence ID" value="NZ_JBHRSK010000004.1"/>
</dbReference>
<name>A0ABV7AER2_9RHOB</name>
<comment type="caution">
    <text evidence="2">The sequence shown here is derived from an EMBL/GenBank/DDBJ whole genome shotgun (WGS) entry which is preliminary data.</text>
</comment>
<proteinExistence type="predicted"/>
<dbReference type="SUPFAM" id="SSF117856">
    <property type="entry name" value="AF0104/ALDC/Ptd012-like"/>
    <property type="match status" value="1"/>
</dbReference>
<reference evidence="3" key="1">
    <citation type="journal article" date="2019" name="Int. J. Syst. Evol. Microbiol.">
        <title>The Global Catalogue of Microorganisms (GCM) 10K type strain sequencing project: providing services to taxonomists for standard genome sequencing and annotation.</title>
        <authorList>
            <consortium name="The Broad Institute Genomics Platform"/>
            <consortium name="The Broad Institute Genome Sequencing Center for Infectious Disease"/>
            <person name="Wu L."/>
            <person name="Ma J."/>
        </authorList>
    </citation>
    <scope>NUCLEOTIDE SEQUENCE [LARGE SCALE GENOMIC DNA]</scope>
    <source>
        <strain evidence="3">KCTC 62192</strain>
    </source>
</reference>
<gene>
    <name evidence="2" type="ORF">ACFOES_07040</name>
</gene>
<dbReference type="InterPro" id="IPR005175">
    <property type="entry name" value="PPC_dom"/>
</dbReference>
<dbReference type="PROSITE" id="PS51742">
    <property type="entry name" value="PPC"/>
    <property type="match status" value="1"/>
</dbReference>
<evidence type="ECO:0000313" key="3">
    <source>
        <dbReference type="Proteomes" id="UP001595443"/>
    </source>
</evidence>
<dbReference type="CDD" id="cd11378">
    <property type="entry name" value="DUF296"/>
    <property type="match status" value="1"/>
</dbReference>
<feature type="domain" description="PPC" evidence="1">
    <location>
        <begin position="11"/>
        <end position="142"/>
    </location>
</feature>
<sequence length="144" mass="15134">MSDALKAAWPGSATRFLGLRLLPGDDLRRALQAAVAGEPEAAGFVAACVGSLTRAELRMAGQDGATRIDGPLEIVALSGTFSADGPHLHLAVSDATGRMTGGHLLDGCEIRTTAEVILGLVSGLRFRRETDPRSGYAELYFTEH</sequence>
<organism evidence="2 3">
    <name type="scientific">Acidimangrovimonas pyrenivorans</name>
    <dbReference type="NCBI Taxonomy" id="2030798"/>
    <lineage>
        <taxon>Bacteria</taxon>
        <taxon>Pseudomonadati</taxon>
        <taxon>Pseudomonadota</taxon>
        <taxon>Alphaproteobacteria</taxon>
        <taxon>Rhodobacterales</taxon>
        <taxon>Paracoccaceae</taxon>
        <taxon>Acidimangrovimonas</taxon>
    </lineage>
</organism>
<dbReference type="GO" id="GO:0003677">
    <property type="term" value="F:DNA binding"/>
    <property type="evidence" value="ECO:0007669"/>
    <property type="project" value="UniProtKB-KW"/>
</dbReference>
<dbReference type="Gene3D" id="3.30.1330.80">
    <property type="entry name" value="Hypothetical protein, similar to alpha- acetolactate decarboxylase, domain 2"/>
    <property type="match status" value="1"/>
</dbReference>
<dbReference type="PANTHER" id="PTHR34988:SF1">
    <property type="entry name" value="DNA-BINDING PROTEIN"/>
    <property type="match status" value="1"/>
</dbReference>
<protein>
    <submittedName>
        <fullName evidence="2">PPC domain-containing DNA-binding protein</fullName>
    </submittedName>
</protein>
<dbReference type="EMBL" id="JBHRSK010000004">
    <property type="protein sequence ID" value="MFC2967844.1"/>
    <property type="molecule type" value="Genomic_DNA"/>
</dbReference>
<dbReference type="Proteomes" id="UP001595443">
    <property type="component" value="Unassembled WGS sequence"/>
</dbReference>
<dbReference type="PANTHER" id="PTHR34988">
    <property type="entry name" value="PROTEIN, PUTATIVE-RELATED"/>
    <property type="match status" value="1"/>
</dbReference>
<accession>A0ABV7AER2</accession>
<evidence type="ECO:0000259" key="1">
    <source>
        <dbReference type="PROSITE" id="PS51742"/>
    </source>
</evidence>
<keyword evidence="3" id="KW-1185">Reference proteome</keyword>
<keyword evidence="2" id="KW-0238">DNA-binding</keyword>
<dbReference type="Pfam" id="PF03479">
    <property type="entry name" value="PCC"/>
    <property type="match status" value="1"/>
</dbReference>